<keyword evidence="2 5" id="KW-0812">Transmembrane</keyword>
<feature type="transmembrane region" description="Helical" evidence="5">
    <location>
        <begin position="29"/>
        <end position="46"/>
    </location>
</feature>
<reference evidence="6" key="1">
    <citation type="submission" date="2018-05" db="EMBL/GenBank/DDBJ databases">
        <authorList>
            <person name="Lanie J.A."/>
            <person name="Ng W.-L."/>
            <person name="Kazmierczak K.M."/>
            <person name="Andrzejewski T.M."/>
            <person name="Davidsen T.M."/>
            <person name="Wayne K.J."/>
            <person name="Tettelin H."/>
            <person name="Glass J.I."/>
            <person name="Rusch D."/>
            <person name="Podicherti R."/>
            <person name="Tsui H.-C.T."/>
            <person name="Winkler M.E."/>
        </authorList>
    </citation>
    <scope>NUCLEOTIDE SEQUENCE</scope>
</reference>
<dbReference type="InterPro" id="IPR004254">
    <property type="entry name" value="AdipoR/HlyIII-related"/>
</dbReference>
<evidence type="ECO:0000256" key="5">
    <source>
        <dbReference type="SAM" id="Phobius"/>
    </source>
</evidence>
<sequence>MHRAAVPCALVAGVLLVASAPAGQDRAGAGIFVAGAVLMFSVSSLVHLRRWSIPMWEVLFRIDHGAIFVLIAASATPIGLSALDGRAATLLLWAVWIGAGVGVGVRLLPFHPPKGLMNSLFIGLG</sequence>
<evidence type="ECO:0000256" key="2">
    <source>
        <dbReference type="ARBA" id="ARBA00022692"/>
    </source>
</evidence>
<dbReference type="EMBL" id="UINC01091029">
    <property type="protein sequence ID" value="SVC43472.1"/>
    <property type="molecule type" value="Genomic_DNA"/>
</dbReference>
<feature type="transmembrane region" description="Helical" evidence="5">
    <location>
        <begin position="90"/>
        <end position="108"/>
    </location>
</feature>
<gene>
    <name evidence="6" type="ORF">METZ01_LOCUS296326</name>
</gene>
<feature type="non-terminal residue" evidence="6">
    <location>
        <position position="125"/>
    </location>
</feature>
<dbReference type="Pfam" id="PF03006">
    <property type="entry name" value="HlyIII"/>
    <property type="match status" value="1"/>
</dbReference>
<dbReference type="AlphaFoldDB" id="A0A382M7X6"/>
<accession>A0A382M7X6</accession>
<name>A0A382M7X6_9ZZZZ</name>
<keyword evidence="4 5" id="KW-0472">Membrane</keyword>
<organism evidence="6">
    <name type="scientific">marine metagenome</name>
    <dbReference type="NCBI Taxonomy" id="408172"/>
    <lineage>
        <taxon>unclassified sequences</taxon>
        <taxon>metagenomes</taxon>
        <taxon>ecological metagenomes</taxon>
    </lineage>
</organism>
<evidence type="ECO:0000256" key="1">
    <source>
        <dbReference type="ARBA" id="ARBA00004141"/>
    </source>
</evidence>
<evidence type="ECO:0000256" key="4">
    <source>
        <dbReference type="ARBA" id="ARBA00023136"/>
    </source>
</evidence>
<protein>
    <submittedName>
        <fullName evidence="6">Uncharacterized protein</fullName>
    </submittedName>
</protein>
<evidence type="ECO:0000256" key="3">
    <source>
        <dbReference type="ARBA" id="ARBA00022989"/>
    </source>
</evidence>
<keyword evidence="3 5" id="KW-1133">Transmembrane helix</keyword>
<proteinExistence type="predicted"/>
<evidence type="ECO:0000313" key="6">
    <source>
        <dbReference type="EMBL" id="SVC43472.1"/>
    </source>
</evidence>
<comment type="subcellular location">
    <subcellularLocation>
        <location evidence="1">Membrane</location>
        <topology evidence="1">Multi-pass membrane protein</topology>
    </subcellularLocation>
</comment>
<dbReference type="GO" id="GO:0016020">
    <property type="term" value="C:membrane"/>
    <property type="evidence" value="ECO:0007669"/>
    <property type="project" value="UniProtKB-SubCell"/>
</dbReference>
<feature type="transmembrane region" description="Helical" evidence="5">
    <location>
        <begin position="58"/>
        <end position="78"/>
    </location>
</feature>